<evidence type="ECO:0000313" key="3">
    <source>
        <dbReference type="EMBL" id="CZR62234.1"/>
    </source>
</evidence>
<keyword evidence="2" id="KW-0812">Transmembrane</keyword>
<gene>
    <name evidence="3" type="ORF">PAC_12131</name>
</gene>
<feature type="compositionally biased region" description="Polar residues" evidence="1">
    <location>
        <begin position="287"/>
        <end position="300"/>
    </location>
</feature>
<proteinExistence type="predicted"/>
<name>A0A1L7XB28_9HELO</name>
<feature type="region of interest" description="Disordered" evidence="1">
    <location>
        <begin position="230"/>
        <end position="452"/>
    </location>
</feature>
<reference evidence="3 4" key="1">
    <citation type="submission" date="2016-03" db="EMBL/GenBank/DDBJ databases">
        <authorList>
            <person name="Ploux O."/>
        </authorList>
    </citation>
    <scope>NUCLEOTIDE SEQUENCE [LARGE SCALE GENOMIC DNA]</scope>
    <source>
        <strain evidence="3 4">UAMH 11012</strain>
    </source>
</reference>
<feature type="transmembrane region" description="Helical" evidence="2">
    <location>
        <begin position="113"/>
        <end position="134"/>
    </location>
</feature>
<feature type="compositionally biased region" description="Low complexity" evidence="1">
    <location>
        <begin position="381"/>
        <end position="400"/>
    </location>
</feature>
<accession>A0A1L7XB28</accession>
<feature type="compositionally biased region" description="Basic and acidic residues" evidence="1">
    <location>
        <begin position="255"/>
        <end position="267"/>
    </location>
</feature>
<keyword evidence="2" id="KW-1133">Transmembrane helix</keyword>
<feature type="transmembrane region" description="Helical" evidence="2">
    <location>
        <begin position="84"/>
        <end position="107"/>
    </location>
</feature>
<keyword evidence="2" id="KW-0472">Membrane</keyword>
<dbReference type="Proteomes" id="UP000184330">
    <property type="component" value="Unassembled WGS sequence"/>
</dbReference>
<feature type="compositionally biased region" description="Polar residues" evidence="1">
    <location>
        <begin position="417"/>
        <end position="431"/>
    </location>
</feature>
<dbReference type="EMBL" id="FJOG01000020">
    <property type="protein sequence ID" value="CZR62234.1"/>
    <property type="molecule type" value="Genomic_DNA"/>
</dbReference>
<keyword evidence="4" id="KW-1185">Reference proteome</keyword>
<sequence>MVAPPYLYDAVKTDRNAPYREFDPHAISRASFQAKPRMKKPEGPLVSFNQHPDSYLILPMERTNAKSMDPSVKKWIKWMRIIQLVLRCLEILGAVGILVMMILISGVSTATGWIMRITAGVAILHTVYGVYHLGRKPSGRTPASSASYMLFASFFDVSVVPFYAFSALAAKTSSAGWKTLLSNQDLTTVFTSVVFYATTIAGGLHLVSLVVSLYLAVTFRKITKLPPDMNPLEDNLTSRHKRSKSSISTAATAVSEKRLSTPLESKRSSGAPYEDLGRPPTIPFFHTRTQSTDSFSTYKSTPPPSRDARSDLPSRQYQVLPNPTSARSSIIGTDLKRSSQYTPSSPPKRGSYTEVSMSDAASHRSSRFVENTKPTDPWYVSDSLGKSRGRSSSPRKTPGPAQARYEPLHQRHDSSDDISTLSHPNPLDSNPSTPPAAPRHGHRYNTSCESPLSEISNLNNRYSGDIADQSGVVRELTPAPLRDFKAKGYGELKPGTPPIMIGGKNNRQASGIDFGVIQQAGYRREVSGKIAEEGRSERGFARFRKISGLNAVGL</sequence>
<dbReference type="STRING" id="576137.A0A1L7XB28"/>
<dbReference type="OrthoDB" id="5404940at2759"/>
<evidence type="ECO:0000313" key="4">
    <source>
        <dbReference type="Proteomes" id="UP000184330"/>
    </source>
</evidence>
<protein>
    <submittedName>
        <fullName evidence="3">Uncharacterized protein</fullName>
    </submittedName>
</protein>
<feature type="transmembrane region" description="Helical" evidence="2">
    <location>
        <begin position="146"/>
        <end position="169"/>
    </location>
</feature>
<feature type="compositionally biased region" description="Polar residues" evidence="1">
    <location>
        <begin position="313"/>
        <end position="331"/>
    </location>
</feature>
<evidence type="ECO:0000256" key="2">
    <source>
        <dbReference type="SAM" id="Phobius"/>
    </source>
</evidence>
<feature type="transmembrane region" description="Helical" evidence="2">
    <location>
        <begin position="189"/>
        <end position="217"/>
    </location>
</feature>
<feature type="compositionally biased region" description="Basic and acidic residues" evidence="1">
    <location>
        <begin position="406"/>
        <end position="415"/>
    </location>
</feature>
<dbReference type="AlphaFoldDB" id="A0A1L7XB28"/>
<organism evidence="3 4">
    <name type="scientific">Phialocephala subalpina</name>
    <dbReference type="NCBI Taxonomy" id="576137"/>
    <lineage>
        <taxon>Eukaryota</taxon>
        <taxon>Fungi</taxon>
        <taxon>Dikarya</taxon>
        <taxon>Ascomycota</taxon>
        <taxon>Pezizomycotina</taxon>
        <taxon>Leotiomycetes</taxon>
        <taxon>Helotiales</taxon>
        <taxon>Mollisiaceae</taxon>
        <taxon>Phialocephala</taxon>
        <taxon>Phialocephala fortinii species complex</taxon>
    </lineage>
</organism>
<evidence type="ECO:0000256" key="1">
    <source>
        <dbReference type="SAM" id="MobiDB-lite"/>
    </source>
</evidence>